<dbReference type="EnsemblPlants" id="OBART01G43560.1">
    <property type="protein sequence ID" value="OBART01G43560.1"/>
    <property type="gene ID" value="OBART01G43560"/>
</dbReference>
<sequence>MEFHGWLALAVEVWRGQMCMHRVCVAHRLIDIYTSPTSASTLLRLHRSAPRIFGLITRSGARLQRLLQPIVIEHASTPLSFGLPLRRPLGPQCHRPWSTSTCCWNAERRPPQHGLPTGGVLAAASTSSCTCVAPMGHDVAPRRLHRRSRFDTLVIRTGHRQPLRVFFVYFEHRRRISKLPPSPL</sequence>
<organism evidence="1">
    <name type="scientific">Oryza barthii</name>
    <dbReference type="NCBI Taxonomy" id="65489"/>
    <lineage>
        <taxon>Eukaryota</taxon>
        <taxon>Viridiplantae</taxon>
        <taxon>Streptophyta</taxon>
        <taxon>Embryophyta</taxon>
        <taxon>Tracheophyta</taxon>
        <taxon>Spermatophyta</taxon>
        <taxon>Magnoliopsida</taxon>
        <taxon>Liliopsida</taxon>
        <taxon>Poales</taxon>
        <taxon>Poaceae</taxon>
        <taxon>BOP clade</taxon>
        <taxon>Oryzoideae</taxon>
        <taxon>Oryzeae</taxon>
        <taxon>Oryzinae</taxon>
        <taxon>Oryza</taxon>
    </lineage>
</organism>
<evidence type="ECO:0000313" key="2">
    <source>
        <dbReference type="Proteomes" id="UP000026960"/>
    </source>
</evidence>
<keyword evidence="2" id="KW-1185">Reference proteome</keyword>
<accession>A0A0D3EYI9</accession>
<dbReference type="PaxDb" id="65489-OBART01G43560.1"/>
<reference evidence="1" key="1">
    <citation type="journal article" date="2009" name="Rice">
        <title>De Novo Next Generation Sequencing of Plant Genomes.</title>
        <authorList>
            <person name="Rounsley S."/>
            <person name="Marri P.R."/>
            <person name="Yu Y."/>
            <person name="He R."/>
            <person name="Sisneros N."/>
            <person name="Goicoechea J.L."/>
            <person name="Lee S.J."/>
            <person name="Angelova A."/>
            <person name="Kudrna D."/>
            <person name="Luo M."/>
            <person name="Affourtit J."/>
            <person name="Desany B."/>
            <person name="Knight J."/>
            <person name="Niazi F."/>
            <person name="Egholm M."/>
            <person name="Wing R.A."/>
        </authorList>
    </citation>
    <scope>NUCLEOTIDE SEQUENCE [LARGE SCALE GENOMIC DNA]</scope>
    <source>
        <strain evidence="1">cv. IRGC 105608</strain>
    </source>
</reference>
<proteinExistence type="predicted"/>
<evidence type="ECO:0000313" key="1">
    <source>
        <dbReference type="EnsemblPlants" id="OBART01G43560.1"/>
    </source>
</evidence>
<protein>
    <submittedName>
        <fullName evidence="1">Uncharacterized protein</fullName>
    </submittedName>
</protein>
<name>A0A0D3EYI9_9ORYZ</name>
<dbReference type="Gramene" id="OBART01G43560.1">
    <property type="protein sequence ID" value="OBART01G43560.1"/>
    <property type="gene ID" value="OBART01G43560"/>
</dbReference>
<dbReference type="Proteomes" id="UP000026960">
    <property type="component" value="Chromosome 1"/>
</dbReference>
<dbReference type="AlphaFoldDB" id="A0A0D3EYI9"/>
<dbReference type="HOGENOM" id="CLU_1470338_0_0_1"/>
<reference evidence="1" key="2">
    <citation type="submission" date="2015-03" db="UniProtKB">
        <authorList>
            <consortium name="EnsemblPlants"/>
        </authorList>
    </citation>
    <scope>IDENTIFICATION</scope>
</reference>